<dbReference type="InterPro" id="IPR044167">
    <property type="entry name" value="WIP1"/>
</dbReference>
<protein>
    <recommendedName>
        <fullName evidence="4">Bowman-Birk serine protease inhibitors family domain-containing protein</fullName>
    </recommendedName>
</protein>
<evidence type="ECO:0000259" key="4">
    <source>
        <dbReference type="SMART" id="SM00269"/>
    </source>
</evidence>
<keyword evidence="2" id="KW-1015">Disulfide bond</keyword>
<dbReference type="InterPro" id="IPR000877">
    <property type="entry name" value="Prot_inh_BBI"/>
</dbReference>
<dbReference type="SMART" id="SM00269">
    <property type="entry name" value="BowB"/>
    <property type="match status" value="1"/>
</dbReference>
<sequence>MKSSTLLTILVLQALLISAAVAARGGHGPVVPKKPCCANCQSWSGVYTCDDLLPKCPSTCKQCQPEATDKGTRYKCRDFLPEGCPCKTHHN</sequence>
<evidence type="ECO:0000256" key="1">
    <source>
        <dbReference type="ARBA" id="ARBA00022690"/>
    </source>
</evidence>
<organism evidence="5 6">
    <name type="scientific">Paspalum notatum var. saurae</name>
    <dbReference type="NCBI Taxonomy" id="547442"/>
    <lineage>
        <taxon>Eukaryota</taxon>
        <taxon>Viridiplantae</taxon>
        <taxon>Streptophyta</taxon>
        <taxon>Embryophyta</taxon>
        <taxon>Tracheophyta</taxon>
        <taxon>Spermatophyta</taxon>
        <taxon>Magnoliopsida</taxon>
        <taxon>Liliopsida</taxon>
        <taxon>Poales</taxon>
        <taxon>Poaceae</taxon>
        <taxon>PACMAD clade</taxon>
        <taxon>Panicoideae</taxon>
        <taxon>Andropogonodae</taxon>
        <taxon>Paspaleae</taxon>
        <taxon>Paspalinae</taxon>
        <taxon>Paspalum</taxon>
    </lineage>
</organism>
<dbReference type="PANTHER" id="PTHR37378:SF8">
    <property type="entry name" value="BOWMAN-BIRK TYPE WOUND-INDUCED PROTEINASE INHIBITOR WIP1"/>
    <property type="match status" value="1"/>
</dbReference>
<dbReference type="AlphaFoldDB" id="A0AAQ3WS62"/>
<evidence type="ECO:0000313" key="6">
    <source>
        <dbReference type="Proteomes" id="UP001341281"/>
    </source>
</evidence>
<dbReference type="SUPFAM" id="SSF57247">
    <property type="entry name" value="Bowman-Birk inhibitor, BBI"/>
    <property type="match status" value="1"/>
</dbReference>
<feature type="chain" id="PRO_5042817238" description="Bowman-Birk serine protease inhibitors family domain-containing protein" evidence="3">
    <location>
        <begin position="23"/>
        <end position="91"/>
    </location>
</feature>
<keyword evidence="3" id="KW-0732">Signal</keyword>
<accession>A0AAQ3WS62</accession>
<dbReference type="InterPro" id="IPR035995">
    <property type="entry name" value="Bowman-Birk_prot_inh"/>
</dbReference>
<dbReference type="EMBL" id="CP144748">
    <property type="protein sequence ID" value="WVZ72072.1"/>
    <property type="molecule type" value="Genomic_DNA"/>
</dbReference>
<reference evidence="5 6" key="1">
    <citation type="submission" date="2024-02" db="EMBL/GenBank/DDBJ databases">
        <title>High-quality chromosome-scale genome assembly of Pensacola bahiagrass (Paspalum notatum Flugge var. saurae).</title>
        <authorList>
            <person name="Vega J.M."/>
            <person name="Podio M."/>
            <person name="Orjuela J."/>
            <person name="Siena L.A."/>
            <person name="Pessino S.C."/>
            <person name="Combes M.C."/>
            <person name="Mariac C."/>
            <person name="Albertini E."/>
            <person name="Pupilli F."/>
            <person name="Ortiz J.P.A."/>
            <person name="Leblanc O."/>
        </authorList>
    </citation>
    <scope>NUCLEOTIDE SEQUENCE [LARGE SCALE GENOMIC DNA]</scope>
    <source>
        <strain evidence="5">R1</strain>
        <tissue evidence="5">Leaf</tissue>
    </source>
</reference>
<gene>
    <name evidence="5" type="ORF">U9M48_020587</name>
</gene>
<dbReference type="GO" id="GO:0005576">
    <property type="term" value="C:extracellular region"/>
    <property type="evidence" value="ECO:0007669"/>
    <property type="project" value="InterPro"/>
</dbReference>
<dbReference type="GO" id="GO:0004867">
    <property type="term" value="F:serine-type endopeptidase inhibitor activity"/>
    <property type="evidence" value="ECO:0007669"/>
    <property type="project" value="InterPro"/>
</dbReference>
<dbReference type="PANTHER" id="PTHR37378">
    <property type="entry name" value="BOWMAN_BIRK DOMAIN-CONTAINING PROTEIN-RELATED"/>
    <property type="match status" value="1"/>
</dbReference>
<evidence type="ECO:0000313" key="5">
    <source>
        <dbReference type="EMBL" id="WVZ72072.1"/>
    </source>
</evidence>
<dbReference type="Proteomes" id="UP001341281">
    <property type="component" value="Chromosome 04"/>
</dbReference>
<feature type="signal peptide" evidence="3">
    <location>
        <begin position="1"/>
        <end position="22"/>
    </location>
</feature>
<evidence type="ECO:0000256" key="3">
    <source>
        <dbReference type="SAM" id="SignalP"/>
    </source>
</evidence>
<name>A0AAQ3WS62_PASNO</name>
<keyword evidence="1" id="KW-0646">Protease inhibitor</keyword>
<keyword evidence="6" id="KW-1185">Reference proteome</keyword>
<feature type="domain" description="Bowman-Birk serine protease inhibitors family" evidence="4">
    <location>
        <begin position="36"/>
        <end position="86"/>
    </location>
</feature>
<evidence type="ECO:0000256" key="2">
    <source>
        <dbReference type="ARBA" id="ARBA00023157"/>
    </source>
</evidence>
<proteinExistence type="predicted"/>